<evidence type="ECO:0000313" key="13">
    <source>
        <dbReference type="Proteomes" id="UP000007494"/>
    </source>
</evidence>
<dbReference type="Pfam" id="PF16969">
    <property type="entry name" value="SRP68"/>
    <property type="match status" value="2"/>
</dbReference>
<keyword evidence="6" id="KW-0733">Signal recognition particle</keyword>
<keyword evidence="5" id="KW-0694">RNA-binding</keyword>
<dbReference type="PANTHER" id="PTHR12860">
    <property type="entry name" value="SIGNAL RECOGNITION PARTICLE 68 KDA PROTEIN"/>
    <property type="match status" value="1"/>
</dbReference>
<keyword evidence="7" id="KW-0539">Nucleus</keyword>
<dbReference type="OMA" id="LEPLPCK"/>
<dbReference type="RefSeq" id="XP_003883073.1">
    <property type="nucleotide sequence ID" value="XM_003883024.1"/>
</dbReference>
<sequence>MGELPAAGERHREGRPAEGALFKPFSLSLALYAEERREANGLRHGDFLRYRRYCTARLNRLRGSLELRQGRNRYQLRKLPVVIRDERVLLLVLTQAERAWSYAMQLKGENAAAAVLNPRVRRHAIQRLSKALMYAQLLENLCNSPTPSLLAPPPASSEAKASKGTGALPKAKEDAKPASGKKSGAAEEAPHALLLQPHALTEEEIEAYFASLACELVPLCDEKTKLEARAYRLSILAALLQEQERWEDARQTLEDLRQVYVHLKRVSSTQEREENLFKKLLEQVEPELRLCAFHSGGVASFAKAAAPGLAASDRKQGGAEGEKRMQTSPPLVAWRGDDVYVEADRPRMGVLGAVSLIDEVQILKTEDLASAASADTTLERTELGARLQQLSQEDAERLVERYGDLSSRFRLCVDLIHAEMLKHPDVSSWFLAEGYCLDISRCLEVERDIILLLRFFLNLRQSDEKPHGGAGGQHKQQSLRGDAGVRYASLLQQGVGKMMEEENLDEKRKLRMQQWAKIAKDSRALCLAVFDAFTGKLPEAYVLAAAVSSRSKALVPQPQVLPPDDPQGRLDIFFVALQRVVAELAHRYEARHLAAIVKEELKAAGSADEEIAAPTAPAFPLPGRRGAKGKAAPAQSGKSDGNREMLALAAQYVLPRLEPLPCKPVLFDLALASYAPPQLKARTEGGGKRAALRGFVKSLFGR</sequence>
<evidence type="ECO:0000256" key="8">
    <source>
        <dbReference type="ARBA" id="ARBA00023274"/>
    </source>
</evidence>
<reference evidence="11" key="2">
    <citation type="submission" date="2011-03" db="EMBL/GenBank/DDBJ databases">
        <title>Comparative genomics and transcriptomics of Neospora caninum and Toxoplasma gondii.</title>
        <authorList>
            <person name="Reid A.J."/>
            <person name="Sohal A."/>
            <person name="Harris D."/>
            <person name="Quail M."/>
            <person name="Sanders M."/>
            <person name="Berriman M."/>
            <person name="Wastling J.M."/>
            <person name="Pain A."/>
        </authorList>
    </citation>
    <scope>NUCLEOTIDE SEQUENCE</scope>
    <source>
        <strain evidence="11">Liverpool</strain>
    </source>
</reference>
<dbReference type="InterPro" id="IPR026258">
    <property type="entry name" value="SRP68"/>
</dbReference>
<proteinExistence type="inferred from homology"/>
<organism evidence="11 13">
    <name type="scientific">Neospora caninum (strain Liverpool)</name>
    <dbReference type="NCBI Taxonomy" id="572307"/>
    <lineage>
        <taxon>Eukaryota</taxon>
        <taxon>Sar</taxon>
        <taxon>Alveolata</taxon>
        <taxon>Apicomplexa</taxon>
        <taxon>Conoidasida</taxon>
        <taxon>Coccidia</taxon>
        <taxon>Eucoccidiorida</taxon>
        <taxon>Eimeriorina</taxon>
        <taxon>Sarcocystidae</taxon>
        <taxon>Neospora</taxon>
    </lineage>
</organism>
<gene>
    <name evidence="12" type="ORF">BN1204_028300</name>
    <name evidence="11" type="ORF">NCLIV_028300</name>
</gene>
<evidence type="ECO:0000256" key="5">
    <source>
        <dbReference type="ARBA" id="ARBA00022884"/>
    </source>
</evidence>
<dbReference type="CDD" id="cd15481">
    <property type="entry name" value="SRP68-RBD"/>
    <property type="match status" value="1"/>
</dbReference>
<dbReference type="GO" id="GO:0006614">
    <property type="term" value="P:SRP-dependent cotranslational protein targeting to membrane"/>
    <property type="evidence" value="ECO:0007669"/>
    <property type="project" value="InterPro"/>
</dbReference>
<feature type="region of interest" description="Disordered" evidence="10">
    <location>
        <begin position="148"/>
        <end position="188"/>
    </location>
</feature>
<dbReference type="GO" id="GO:0005730">
    <property type="term" value="C:nucleolus"/>
    <property type="evidence" value="ECO:0007669"/>
    <property type="project" value="UniProtKB-SubCell"/>
</dbReference>
<evidence type="ECO:0000256" key="1">
    <source>
        <dbReference type="ARBA" id="ARBA00004496"/>
    </source>
</evidence>
<evidence type="ECO:0000256" key="4">
    <source>
        <dbReference type="ARBA" id="ARBA00022490"/>
    </source>
</evidence>
<dbReference type="InParanoid" id="F0VH47"/>
<keyword evidence="13" id="KW-1185">Reference proteome</keyword>
<reference evidence="11" key="1">
    <citation type="submission" date="2011-02" db="EMBL/GenBank/DDBJ databases">
        <authorList>
            <person name="Aslett M."/>
        </authorList>
    </citation>
    <scope>NUCLEOTIDE SEQUENCE</scope>
    <source>
        <strain evidence="11">Liverpool</strain>
    </source>
</reference>
<dbReference type="AlphaFoldDB" id="F0VH47"/>
<keyword evidence="8" id="KW-0687">Ribonucleoprotein</keyword>
<keyword evidence="4" id="KW-0963">Cytoplasm</keyword>
<dbReference type="EMBL" id="FR823389">
    <property type="protein sequence ID" value="CBZ53041.1"/>
    <property type="molecule type" value="Genomic_DNA"/>
</dbReference>
<feature type="region of interest" description="Disordered" evidence="10">
    <location>
        <begin position="616"/>
        <end position="640"/>
    </location>
</feature>
<dbReference type="OrthoDB" id="10255118at2759"/>
<dbReference type="GO" id="GO:0005047">
    <property type="term" value="F:signal recognition particle binding"/>
    <property type="evidence" value="ECO:0007669"/>
    <property type="project" value="InterPro"/>
</dbReference>
<evidence type="ECO:0000256" key="2">
    <source>
        <dbReference type="ARBA" id="ARBA00004604"/>
    </source>
</evidence>
<dbReference type="EMBL" id="LN714482">
    <property type="protein sequence ID" value="CEL67025.1"/>
    <property type="molecule type" value="Genomic_DNA"/>
</dbReference>
<dbReference type="Gene3D" id="1.10.3450.40">
    <property type="entry name" value="Signal recognition particle, SRP68 subunit, RNA-binding domain"/>
    <property type="match status" value="2"/>
</dbReference>
<dbReference type="InterPro" id="IPR034652">
    <property type="entry name" value="SRP68-RBD"/>
</dbReference>
<dbReference type="Proteomes" id="UP000007494">
    <property type="component" value="Chromosome VIIb"/>
</dbReference>
<evidence type="ECO:0000256" key="9">
    <source>
        <dbReference type="ARBA" id="ARBA00029498"/>
    </source>
</evidence>
<dbReference type="GeneID" id="13443150"/>
<dbReference type="eggNOG" id="KOG2460">
    <property type="taxonomic scope" value="Eukaryota"/>
</dbReference>
<evidence type="ECO:0000256" key="7">
    <source>
        <dbReference type="ARBA" id="ARBA00023242"/>
    </source>
</evidence>
<reference evidence="13" key="3">
    <citation type="journal article" date="2012" name="PLoS Pathog.">
        <title>Comparative genomics of the apicomplexan parasites Toxoplasma gondii and Neospora caninum: Coccidia differing in host range and transmission strategy.</title>
        <authorList>
            <person name="Reid A.J."/>
            <person name="Vermont S.J."/>
            <person name="Cotton J.A."/>
            <person name="Harris D."/>
            <person name="Hill-Cawthorne G.A."/>
            <person name="Konen-Waisman S."/>
            <person name="Latham S.M."/>
            <person name="Mourier T."/>
            <person name="Norton R."/>
            <person name="Quail M.A."/>
            <person name="Sanders M."/>
            <person name="Shanmugam D."/>
            <person name="Sohal A."/>
            <person name="Wasmuth J.D."/>
            <person name="Brunk B."/>
            <person name="Grigg M.E."/>
            <person name="Howard J.C."/>
            <person name="Parkinson J."/>
            <person name="Roos D.S."/>
            <person name="Trees A.J."/>
            <person name="Berriman M."/>
            <person name="Pain A."/>
            <person name="Wastling J.M."/>
        </authorList>
    </citation>
    <scope>NUCLEOTIDE SEQUENCE [LARGE SCALE GENOMIC DNA]</scope>
    <source>
        <strain evidence="13">Liverpool</strain>
    </source>
</reference>
<name>F0VH47_NEOCL</name>
<dbReference type="GO" id="GO:0005786">
    <property type="term" value="C:signal recognition particle, endoplasmic reticulum targeting"/>
    <property type="evidence" value="ECO:0007669"/>
    <property type="project" value="UniProtKB-KW"/>
</dbReference>
<dbReference type="InterPro" id="IPR038253">
    <property type="entry name" value="SRP68_N_sf"/>
</dbReference>
<comment type="similarity">
    <text evidence="3">Belongs to the SRP68 family.</text>
</comment>
<evidence type="ECO:0000313" key="12">
    <source>
        <dbReference type="EMBL" id="CEL67025.1"/>
    </source>
</evidence>
<evidence type="ECO:0000256" key="10">
    <source>
        <dbReference type="SAM" id="MobiDB-lite"/>
    </source>
</evidence>
<protein>
    <recommendedName>
        <fullName evidence="9">Signal recognition particle subunit SRP68</fullName>
    </recommendedName>
</protein>
<accession>F0VH47</accession>
<dbReference type="VEuPathDB" id="ToxoDB:NCLIV_028300"/>
<evidence type="ECO:0000256" key="6">
    <source>
        <dbReference type="ARBA" id="ARBA00023135"/>
    </source>
</evidence>
<dbReference type="PANTHER" id="PTHR12860:SF0">
    <property type="entry name" value="SIGNAL RECOGNITION PARTICLE SUBUNIT SRP68"/>
    <property type="match status" value="1"/>
</dbReference>
<dbReference type="GO" id="GO:0008312">
    <property type="term" value="F:7S RNA binding"/>
    <property type="evidence" value="ECO:0007669"/>
    <property type="project" value="InterPro"/>
</dbReference>
<comment type="subcellular location">
    <subcellularLocation>
        <location evidence="1">Cytoplasm</location>
    </subcellularLocation>
    <subcellularLocation>
        <location evidence="2">Nucleus</location>
        <location evidence="2">Nucleolus</location>
    </subcellularLocation>
</comment>
<evidence type="ECO:0000313" key="11">
    <source>
        <dbReference type="EMBL" id="CBZ53041.1"/>
    </source>
</evidence>
<reference evidence="12" key="4">
    <citation type="journal article" date="2015" name="PLoS ONE">
        <title>Comprehensive Evaluation of Toxoplasma gondii VEG and Neospora caninum LIV Genomes with Tachyzoite Stage Transcriptome and Proteome Defines Novel Transcript Features.</title>
        <authorList>
            <person name="Ramaprasad A."/>
            <person name="Mourier T."/>
            <person name="Naeem R."/>
            <person name="Malas T.B."/>
            <person name="Moussa E."/>
            <person name="Panigrahi A."/>
            <person name="Vermont S.J."/>
            <person name="Otto T.D."/>
            <person name="Wastling J."/>
            <person name="Pain A."/>
        </authorList>
    </citation>
    <scope>NUCLEOTIDE SEQUENCE</scope>
    <source>
        <strain evidence="12">Liverpool</strain>
    </source>
</reference>
<dbReference type="GO" id="GO:0030942">
    <property type="term" value="F:endoplasmic reticulum signal peptide binding"/>
    <property type="evidence" value="ECO:0007669"/>
    <property type="project" value="InterPro"/>
</dbReference>
<evidence type="ECO:0000256" key="3">
    <source>
        <dbReference type="ARBA" id="ARBA00009352"/>
    </source>
</evidence>